<protein>
    <submittedName>
        <fullName evidence="2">Uncharacterized protein</fullName>
    </submittedName>
</protein>
<reference evidence="2 3" key="1">
    <citation type="submission" date="2023-03" db="EMBL/GenBank/DDBJ databases">
        <title>High recombination rates correlate with genetic variation in Cardiocondyla obscurior ants.</title>
        <authorList>
            <person name="Errbii M."/>
        </authorList>
    </citation>
    <scope>NUCLEOTIDE SEQUENCE [LARGE SCALE GENOMIC DNA]</scope>
    <source>
        <strain evidence="2">Alpha-2009</strain>
        <tissue evidence="2">Whole body</tissue>
    </source>
</reference>
<accession>A0AAW2GVR1</accession>
<evidence type="ECO:0000313" key="2">
    <source>
        <dbReference type="EMBL" id="KAL0131385.1"/>
    </source>
</evidence>
<keyword evidence="1" id="KW-0812">Transmembrane</keyword>
<evidence type="ECO:0000313" key="3">
    <source>
        <dbReference type="Proteomes" id="UP001430953"/>
    </source>
</evidence>
<proteinExistence type="predicted"/>
<dbReference type="AlphaFoldDB" id="A0AAW2GVR1"/>
<gene>
    <name evidence="2" type="ORF">PUN28_002727</name>
</gene>
<keyword evidence="1" id="KW-0472">Membrane</keyword>
<feature type="transmembrane region" description="Helical" evidence="1">
    <location>
        <begin position="72"/>
        <end position="101"/>
    </location>
</feature>
<organism evidence="2 3">
    <name type="scientific">Cardiocondyla obscurior</name>
    <dbReference type="NCBI Taxonomy" id="286306"/>
    <lineage>
        <taxon>Eukaryota</taxon>
        <taxon>Metazoa</taxon>
        <taxon>Ecdysozoa</taxon>
        <taxon>Arthropoda</taxon>
        <taxon>Hexapoda</taxon>
        <taxon>Insecta</taxon>
        <taxon>Pterygota</taxon>
        <taxon>Neoptera</taxon>
        <taxon>Endopterygota</taxon>
        <taxon>Hymenoptera</taxon>
        <taxon>Apocrita</taxon>
        <taxon>Aculeata</taxon>
        <taxon>Formicoidea</taxon>
        <taxon>Formicidae</taxon>
        <taxon>Myrmicinae</taxon>
        <taxon>Cardiocondyla</taxon>
    </lineage>
</organism>
<keyword evidence="3" id="KW-1185">Reference proteome</keyword>
<dbReference type="EMBL" id="JADYXP020000002">
    <property type="protein sequence ID" value="KAL0131385.1"/>
    <property type="molecule type" value="Genomic_DNA"/>
</dbReference>
<evidence type="ECO:0000256" key="1">
    <source>
        <dbReference type="SAM" id="Phobius"/>
    </source>
</evidence>
<name>A0AAW2GVR1_9HYME</name>
<keyword evidence="1" id="KW-1133">Transmembrane helix</keyword>
<dbReference type="Proteomes" id="UP001430953">
    <property type="component" value="Unassembled WGS sequence"/>
</dbReference>
<comment type="caution">
    <text evidence="2">The sequence shown here is derived from an EMBL/GenBank/DDBJ whole genome shotgun (WGS) entry which is preliminary data.</text>
</comment>
<sequence length="122" mass="14106">MRKNNCYIRRSCPRRTITMEITMSTRRTTAMVAAACEAFTNISTVARERVYYLMAPTYVFAVNRSLKEQSELLGYLGQLGFSSSFFLSSFLFIFFFFFSLLSFSSSLSPLNNYNHLHTNVQK</sequence>